<keyword evidence="2" id="KW-1185">Reference proteome</keyword>
<comment type="caution">
    <text evidence="1">The sequence shown here is derived from an EMBL/GenBank/DDBJ whole genome shotgun (WGS) entry which is preliminary data.</text>
</comment>
<evidence type="ECO:0000313" key="2">
    <source>
        <dbReference type="Proteomes" id="UP000231194"/>
    </source>
</evidence>
<sequence>MTSPSTAGEWRYGCRGVLPSGDAPVVVFSRSSLVILPKAWVNGPLLEAVNDDLLISKFEAIDINSGLDKEMVFKREGNPDEKLTLTEISSKTIADVYRPPGSLPRSQQTTKYRKVFRWVSNGIHEGPYDIKMDCINYELSAPQR</sequence>
<organism evidence="1 2">
    <name type="scientific">Bradyrhizobium forestalis</name>
    <dbReference type="NCBI Taxonomy" id="1419263"/>
    <lineage>
        <taxon>Bacteria</taxon>
        <taxon>Pseudomonadati</taxon>
        <taxon>Pseudomonadota</taxon>
        <taxon>Alphaproteobacteria</taxon>
        <taxon>Hyphomicrobiales</taxon>
        <taxon>Nitrobacteraceae</taxon>
        <taxon>Bradyrhizobium</taxon>
    </lineage>
</organism>
<protein>
    <submittedName>
        <fullName evidence="1">Uncharacterized protein</fullName>
    </submittedName>
</protein>
<evidence type="ECO:0000313" key="1">
    <source>
        <dbReference type="EMBL" id="PJG54142.1"/>
    </source>
</evidence>
<gene>
    <name evidence="1" type="ORF">CVM73_17205</name>
</gene>
<accession>A0A2M8R8L1</accession>
<dbReference type="EMBL" id="PGVG01000012">
    <property type="protein sequence ID" value="PJG54142.1"/>
    <property type="molecule type" value="Genomic_DNA"/>
</dbReference>
<dbReference type="AlphaFoldDB" id="A0A2M8R8L1"/>
<name>A0A2M8R8L1_9BRAD</name>
<reference evidence="1 2" key="1">
    <citation type="submission" date="2017-11" db="EMBL/GenBank/DDBJ databases">
        <title>Bradyrhizobium forestalis sp. nov., an efficient nitrogen-fixing bacterium isolated from nodules of forest legume species in the Amazon.</title>
        <authorList>
            <person name="Costa E.M."/>
            <person name="Guimaraes A."/>
            <person name="Carvalho T.S."/>
            <person name="Rodrigues T.L."/>
            <person name="Ribeiro P.R.A."/>
            <person name="Lebbe L."/>
            <person name="Willems A."/>
            <person name="Moreira F.M.S."/>
        </authorList>
    </citation>
    <scope>NUCLEOTIDE SEQUENCE [LARGE SCALE GENOMIC DNA]</scope>
    <source>
        <strain evidence="1 2">INPA54B</strain>
    </source>
</reference>
<proteinExistence type="predicted"/>
<dbReference type="Proteomes" id="UP000231194">
    <property type="component" value="Unassembled WGS sequence"/>
</dbReference>